<feature type="chain" id="PRO_5039600496" evidence="1">
    <location>
        <begin position="25"/>
        <end position="455"/>
    </location>
</feature>
<evidence type="ECO:0000313" key="2">
    <source>
        <dbReference type="EMBL" id="MBI5248490.1"/>
    </source>
</evidence>
<feature type="signal peptide" evidence="1">
    <location>
        <begin position="1"/>
        <end position="24"/>
    </location>
</feature>
<name>A0A9D6Z283_9BACT</name>
<keyword evidence="1" id="KW-0732">Signal</keyword>
<dbReference type="EMBL" id="JACRDE010000096">
    <property type="protein sequence ID" value="MBI5248490.1"/>
    <property type="molecule type" value="Genomic_DNA"/>
</dbReference>
<proteinExistence type="predicted"/>
<protein>
    <submittedName>
        <fullName evidence="2">Uncharacterized protein</fullName>
    </submittedName>
</protein>
<accession>A0A9D6Z283</accession>
<evidence type="ECO:0000313" key="3">
    <source>
        <dbReference type="Proteomes" id="UP000807825"/>
    </source>
</evidence>
<gene>
    <name evidence="2" type="ORF">HY912_03250</name>
</gene>
<dbReference type="Proteomes" id="UP000807825">
    <property type="component" value="Unassembled WGS sequence"/>
</dbReference>
<evidence type="ECO:0000256" key="1">
    <source>
        <dbReference type="SAM" id="SignalP"/>
    </source>
</evidence>
<dbReference type="AlphaFoldDB" id="A0A9D6Z283"/>
<sequence length="455" mass="49783">MRKISVLGVFVGLFAIFQAALAGAADNLTVYGYRGDFSEGRWAVVLRFNHPVFPSNVAGATTVTSEKAQEKFDLLDPESKQPATSPTRSLLLVPQQSPERVTEVTIAIERGLSDSTGRRLLEKSFSYKFLSVMTIGINSLTSFYKSGSEKGVYFYTSEFVPEEELSRAVNITPRVPNIRISRRGGSGFQITGDFEFNRDYTLKVSPVSVNKGKGVLEAKSFDFKGPGIAPDISIKTDRSIVELRGRQLLSLWLGNVDKIRCGLTRVPAYLVPEASEAYTGDKKTKEFNVQTKAEELKKFVVRINPAFLAEPVQDSEAFFAKEGKGNAYGFSVPLSFRKNPEQGGAWLAVFTDPDGNFKGSASRLIQITDLSVSYKFSGRNLLLWVTSLYTGLPAAGVEVMLSHADGHKYFVGKTEENGCLMITDGQIFPAADSVGQSAKRPLDLAGIKWVVAATS</sequence>
<organism evidence="2 3">
    <name type="scientific">Desulfomonile tiedjei</name>
    <dbReference type="NCBI Taxonomy" id="2358"/>
    <lineage>
        <taxon>Bacteria</taxon>
        <taxon>Pseudomonadati</taxon>
        <taxon>Thermodesulfobacteriota</taxon>
        <taxon>Desulfomonilia</taxon>
        <taxon>Desulfomonilales</taxon>
        <taxon>Desulfomonilaceae</taxon>
        <taxon>Desulfomonile</taxon>
    </lineage>
</organism>
<reference evidence="2" key="1">
    <citation type="submission" date="2020-07" db="EMBL/GenBank/DDBJ databases">
        <title>Huge and variable diversity of episymbiotic CPR bacteria and DPANN archaea in groundwater ecosystems.</title>
        <authorList>
            <person name="He C.Y."/>
            <person name="Keren R."/>
            <person name="Whittaker M."/>
            <person name="Farag I.F."/>
            <person name="Doudna J."/>
            <person name="Cate J.H.D."/>
            <person name="Banfield J.F."/>
        </authorList>
    </citation>
    <scope>NUCLEOTIDE SEQUENCE</scope>
    <source>
        <strain evidence="2">NC_groundwater_1664_Pr3_B-0.1um_52_9</strain>
    </source>
</reference>
<comment type="caution">
    <text evidence="2">The sequence shown here is derived from an EMBL/GenBank/DDBJ whole genome shotgun (WGS) entry which is preliminary data.</text>
</comment>
<feature type="non-terminal residue" evidence="2">
    <location>
        <position position="455"/>
    </location>
</feature>